<evidence type="ECO:0000313" key="4">
    <source>
        <dbReference type="EMBL" id="CAB9522236.1"/>
    </source>
</evidence>
<protein>
    <submittedName>
        <fullName evidence="4">Polyamine oxidase</fullName>
    </submittedName>
</protein>
<dbReference type="SUPFAM" id="SSF51905">
    <property type="entry name" value="FAD/NAD(P)-binding domain"/>
    <property type="match status" value="1"/>
</dbReference>
<dbReference type="PANTHER" id="PTHR10742">
    <property type="entry name" value="FLAVIN MONOAMINE OXIDASE"/>
    <property type="match status" value="1"/>
</dbReference>
<comment type="caution">
    <text evidence="4">The sequence shown here is derived from an EMBL/GenBank/DDBJ whole genome shotgun (WGS) entry which is preliminary data.</text>
</comment>
<accession>A0A9N8HQF2</accession>
<feature type="chain" id="PRO_5040441234" evidence="2">
    <location>
        <begin position="23"/>
        <end position="726"/>
    </location>
</feature>
<dbReference type="GO" id="GO:0006598">
    <property type="term" value="P:polyamine catabolic process"/>
    <property type="evidence" value="ECO:0007669"/>
    <property type="project" value="TreeGrafter"/>
</dbReference>
<dbReference type="OrthoDB" id="5046242at2759"/>
<dbReference type="Gene3D" id="3.90.660.10">
    <property type="match status" value="2"/>
</dbReference>
<organism evidence="4 5">
    <name type="scientific">Seminavis robusta</name>
    <dbReference type="NCBI Taxonomy" id="568900"/>
    <lineage>
        <taxon>Eukaryota</taxon>
        <taxon>Sar</taxon>
        <taxon>Stramenopiles</taxon>
        <taxon>Ochrophyta</taxon>
        <taxon>Bacillariophyta</taxon>
        <taxon>Bacillariophyceae</taxon>
        <taxon>Bacillariophycidae</taxon>
        <taxon>Naviculales</taxon>
        <taxon>Naviculaceae</taxon>
        <taxon>Seminavis</taxon>
    </lineage>
</organism>
<proteinExistence type="predicted"/>
<feature type="domain" description="Amine oxidase" evidence="3">
    <location>
        <begin position="521"/>
        <end position="702"/>
    </location>
</feature>
<dbReference type="PANTHER" id="PTHR10742:SF313">
    <property type="entry name" value="AMINE OXIDASE"/>
    <property type="match status" value="1"/>
</dbReference>
<keyword evidence="2" id="KW-0732">Signal</keyword>
<dbReference type="InterPro" id="IPR036188">
    <property type="entry name" value="FAD/NAD-bd_sf"/>
</dbReference>
<feature type="compositionally biased region" description="Basic and acidic residues" evidence="1">
    <location>
        <begin position="74"/>
        <end position="88"/>
    </location>
</feature>
<dbReference type="Gene3D" id="3.50.50.60">
    <property type="entry name" value="FAD/NAD(P)-binding domain"/>
    <property type="match status" value="2"/>
</dbReference>
<dbReference type="Pfam" id="PF01593">
    <property type="entry name" value="Amino_oxidase"/>
    <property type="match status" value="1"/>
</dbReference>
<dbReference type="InterPro" id="IPR050281">
    <property type="entry name" value="Flavin_monoamine_oxidase"/>
</dbReference>
<keyword evidence="5" id="KW-1185">Reference proteome</keyword>
<evidence type="ECO:0000256" key="2">
    <source>
        <dbReference type="SAM" id="SignalP"/>
    </source>
</evidence>
<dbReference type="AlphaFoldDB" id="A0A9N8HQF2"/>
<reference evidence="4" key="1">
    <citation type="submission" date="2020-06" db="EMBL/GenBank/DDBJ databases">
        <authorList>
            <consortium name="Plant Systems Biology data submission"/>
        </authorList>
    </citation>
    <scope>NUCLEOTIDE SEQUENCE</scope>
    <source>
        <strain evidence="4">D6</strain>
    </source>
</reference>
<dbReference type="Pfam" id="PF13450">
    <property type="entry name" value="NAD_binding_8"/>
    <property type="match status" value="1"/>
</dbReference>
<dbReference type="SUPFAM" id="SSF54373">
    <property type="entry name" value="FAD-linked reductases, C-terminal domain"/>
    <property type="match status" value="1"/>
</dbReference>
<name>A0A9N8HQF2_9STRA</name>
<feature type="signal peptide" evidence="2">
    <location>
        <begin position="1"/>
        <end position="22"/>
    </location>
</feature>
<evidence type="ECO:0000259" key="3">
    <source>
        <dbReference type="Pfam" id="PF01593"/>
    </source>
</evidence>
<evidence type="ECO:0000256" key="1">
    <source>
        <dbReference type="SAM" id="MobiDB-lite"/>
    </source>
</evidence>
<dbReference type="GO" id="GO:0016491">
    <property type="term" value="F:oxidoreductase activity"/>
    <property type="evidence" value="ECO:0007669"/>
    <property type="project" value="InterPro"/>
</dbReference>
<dbReference type="InterPro" id="IPR002937">
    <property type="entry name" value="Amino_oxidase"/>
</dbReference>
<feature type="compositionally biased region" description="Acidic residues" evidence="1">
    <location>
        <begin position="89"/>
        <end position="104"/>
    </location>
</feature>
<dbReference type="Proteomes" id="UP001153069">
    <property type="component" value="Unassembled WGS sequence"/>
</dbReference>
<feature type="region of interest" description="Disordered" evidence="1">
    <location>
        <begin position="68"/>
        <end position="104"/>
    </location>
</feature>
<dbReference type="EMBL" id="CAICTM010001280">
    <property type="protein sequence ID" value="CAB9522236.1"/>
    <property type="molecule type" value="Genomic_DNA"/>
</dbReference>
<evidence type="ECO:0000313" key="5">
    <source>
        <dbReference type="Proteomes" id="UP001153069"/>
    </source>
</evidence>
<sequence length="726" mass="81991">MMMPKLFLGLSFVLLGYSVVGAVNFARASSKRIIRERQQKQQDGMQHLRRENQPDGAEYLADILELEEEEDPYDDLKDDSTHTSRKLEDYDDDEYDDDGEEYEEDTDPVFLESAQAKDLLDANVISTATLTPLMEQLGVEDVDVLIVGAGAAGLNAGYNLANSSRSFVMIEASERIGGRVDPRHIEIWNGQLRTLEQGAGWISGGKLSTPGNIGNPLADLANETDVKLRGHNQDFEYQFFDNAGVRKENEEWFEDCTKTAIFDQVIREGEEMSRLCVQNMSTSMLKHKKDTFCRRLQDIDWKDISVEYLFRETFDFDNRGCPGAGRWDPKSDDTGVARAIESLLFDLMMGDTTKVAHAKSRPVKTYDLWGNTERLTVDPRGFILLLKKLASKYLKGTKKLTQSRKLFDFVVEDDRVRLNTKLVKVFSGLDEGGSVLALVCDTRYILEDGIRLFPCRNGIQHYRFIKANDLLSTISVGVWGKSLELDNDKVSLAEGVNLAPRFYPALTSTTAETQGGFTYHKMGLYTKIAIAFEEKFWPENEYFLSAASDGDFLGDFAPLWQNLDRPELWPDSKLLLCLTSGPRARDINSNLSDEETVEQLLGVLSQMFPEQIKDYYGRDHLTMDDAYDYFVTNWHVDPLFWGSFSLMNVGIKKDDWPAITGELQYGETTGIEESHILISGEHTCTNFKAFYHGALLAGERSAHMLMGKADPSHICDEFPGSDSMLV</sequence>
<gene>
    <name evidence="4" type="ORF">SEMRO_1282_G259000.1</name>
</gene>